<keyword evidence="3" id="KW-0119">Carbohydrate metabolism</keyword>
<dbReference type="GO" id="GO:0006012">
    <property type="term" value="P:galactose metabolic process"/>
    <property type="evidence" value="ECO:0007669"/>
    <property type="project" value="InterPro"/>
</dbReference>
<reference evidence="7" key="1">
    <citation type="submission" date="2017-09" db="EMBL/GenBank/DDBJ databases">
        <title>Depth-based differentiation of microbial function through sediment-hosted aquifers and enrichment of novel symbionts in the deep terrestrial subsurface.</title>
        <authorList>
            <person name="Probst A.J."/>
            <person name="Ladd B."/>
            <person name="Jarett J.K."/>
            <person name="Geller-Mcgrath D.E."/>
            <person name="Sieber C.M.K."/>
            <person name="Emerson J.B."/>
            <person name="Anantharaman K."/>
            <person name="Thomas B.C."/>
            <person name="Malmstrom R."/>
            <person name="Stieglmeier M."/>
            <person name="Klingl A."/>
            <person name="Woyke T."/>
            <person name="Ryan C.M."/>
            <person name="Banfield J.F."/>
        </authorList>
    </citation>
    <scope>NUCLEOTIDE SEQUENCE [LARGE SCALE GENOMIC DNA]</scope>
</reference>
<protein>
    <recommendedName>
        <fullName evidence="5">Galactose-1-phosphate uridyl transferase N-terminal domain-containing protein</fullName>
    </recommendedName>
</protein>
<evidence type="ECO:0000256" key="3">
    <source>
        <dbReference type="ARBA" id="ARBA00023277"/>
    </source>
</evidence>
<dbReference type="Proteomes" id="UP000229401">
    <property type="component" value="Unassembled WGS sequence"/>
</dbReference>
<dbReference type="InterPro" id="IPR036265">
    <property type="entry name" value="HIT-like_sf"/>
</dbReference>
<evidence type="ECO:0000313" key="7">
    <source>
        <dbReference type="Proteomes" id="UP000229401"/>
    </source>
</evidence>
<evidence type="ECO:0000256" key="2">
    <source>
        <dbReference type="ARBA" id="ARBA00022695"/>
    </source>
</evidence>
<dbReference type="EMBL" id="PFLI01000021">
    <property type="protein sequence ID" value="PIY72503.1"/>
    <property type="molecule type" value="Genomic_DNA"/>
</dbReference>
<dbReference type="GO" id="GO:0008108">
    <property type="term" value="F:UDP-glucose:hexose-1-phosphate uridylyltransferase activity"/>
    <property type="evidence" value="ECO:0007669"/>
    <property type="project" value="InterPro"/>
</dbReference>
<accession>A0A2M7QJI6</accession>
<dbReference type="GO" id="GO:0008270">
    <property type="term" value="F:zinc ion binding"/>
    <property type="evidence" value="ECO:0007669"/>
    <property type="project" value="InterPro"/>
</dbReference>
<feature type="active site" description="Tele-UMP-histidine intermediate" evidence="4">
    <location>
        <position position="139"/>
    </location>
</feature>
<dbReference type="AlphaFoldDB" id="A0A2M7QJI6"/>
<dbReference type="PANTHER" id="PTHR42763">
    <property type="entry name" value="ADP-GLUCOSE PHOSPHORYLASE"/>
    <property type="match status" value="1"/>
</dbReference>
<dbReference type="SUPFAM" id="SSF54197">
    <property type="entry name" value="HIT-like"/>
    <property type="match status" value="2"/>
</dbReference>
<gene>
    <name evidence="6" type="ORF">COY87_00580</name>
</gene>
<name>A0A2M7QJI6_9BACT</name>
<feature type="domain" description="Galactose-1-phosphate uridyl transferase N-terminal" evidence="5">
    <location>
        <begin position="81"/>
        <end position="142"/>
    </location>
</feature>
<comment type="caution">
    <text evidence="6">The sequence shown here is derived from an EMBL/GenBank/DDBJ whole genome shotgun (WGS) entry which is preliminary data.</text>
</comment>
<evidence type="ECO:0000256" key="4">
    <source>
        <dbReference type="PIRSR" id="PIRSR000808-1"/>
    </source>
</evidence>
<dbReference type="Pfam" id="PF01087">
    <property type="entry name" value="GalP_UDP_transf"/>
    <property type="match status" value="1"/>
</dbReference>
<dbReference type="InterPro" id="IPR001937">
    <property type="entry name" value="GalP_UDPtransf1"/>
</dbReference>
<dbReference type="PANTHER" id="PTHR42763:SF2">
    <property type="entry name" value="ADP-GLUCOSE PHOSPHORYLASE"/>
    <property type="match status" value="1"/>
</dbReference>
<dbReference type="InterPro" id="IPR053177">
    <property type="entry name" value="ADP-glucose_phosphorylase"/>
</dbReference>
<keyword evidence="1" id="KW-0808">Transferase</keyword>
<keyword evidence="2" id="KW-0548">Nucleotidyltransferase</keyword>
<dbReference type="InterPro" id="IPR005849">
    <property type="entry name" value="GalP_Utransf_N"/>
</dbReference>
<evidence type="ECO:0000259" key="5">
    <source>
        <dbReference type="Pfam" id="PF01087"/>
    </source>
</evidence>
<dbReference type="Gene3D" id="3.30.428.10">
    <property type="entry name" value="HIT-like"/>
    <property type="match status" value="3"/>
</dbReference>
<dbReference type="PIRSF" id="PIRSF000808">
    <property type="entry name" value="GalT"/>
    <property type="match status" value="1"/>
</dbReference>
<evidence type="ECO:0000313" key="6">
    <source>
        <dbReference type="EMBL" id="PIY72503.1"/>
    </source>
</evidence>
<evidence type="ECO:0000256" key="1">
    <source>
        <dbReference type="ARBA" id="ARBA00022679"/>
    </source>
</evidence>
<organism evidence="6 7">
    <name type="scientific">Candidatus Roizmanbacteria bacterium CG_4_10_14_0_8_um_filter_33_9</name>
    <dbReference type="NCBI Taxonomy" id="1974826"/>
    <lineage>
        <taxon>Bacteria</taxon>
        <taxon>Candidatus Roizmaniibacteriota</taxon>
    </lineage>
</organism>
<sequence>MAKYVPDIISHRWVIISPRRLARPENHIETKKKRKNMCPFCVGNEDMSAPEVLRYGKGNTGTPGWEVRVIPNKFPITDYHEVIIHSPDCDHDLEELPLAQTKKVLRAYRERFNVYRNKGQVLIFANHGEHAGASLKHPHSQLVVIPEQINLDALTKEPLNNLVEENTFFNTYCPDFSQWPYEVWIAPKKDGGKFGDLDDEELDDFAGILHKTIKQIRKIFDHHQISNMPFGYNYYIYPRHNWYLRIIPRFIHRAGFELGTGLNVNIVDPMDASLELRGVESRMIHLLTRLKKNK</sequence>
<proteinExistence type="predicted"/>